<comment type="caution">
    <text evidence="10">The sequence shown here is derived from an EMBL/GenBank/DDBJ whole genome shotgun (WGS) entry which is preliminary data.</text>
</comment>
<evidence type="ECO:0000256" key="2">
    <source>
        <dbReference type="ARBA" id="ARBA00022552"/>
    </source>
</evidence>
<keyword evidence="1 6" id="KW-0690">Ribosome biogenesis</keyword>
<dbReference type="GO" id="GO:0043021">
    <property type="term" value="F:ribonucleoprotein complex binding"/>
    <property type="evidence" value="ECO:0007669"/>
    <property type="project" value="UniProtKB-UniRule"/>
</dbReference>
<feature type="domain" description="NLE" evidence="9">
    <location>
        <begin position="12"/>
        <end position="78"/>
    </location>
</feature>
<evidence type="ECO:0000256" key="3">
    <source>
        <dbReference type="ARBA" id="ARBA00022574"/>
    </source>
</evidence>
<name>A0A7D8V5K1_VANHU</name>
<dbReference type="Gene3D" id="2.130.10.10">
    <property type="entry name" value="YVTN repeat-like/Quinoprotein amine dehydrogenase"/>
    <property type="match status" value="1"/>
</dbReference>
<keyword evidence="2 6" id="KW-0698">rRNA processing</keyword>
<dbReference type="PROSITE" id="PS50082">
    <property type="entry name" value="WD_REPEATS_2"/>
    <property type="match status" value="1"/>
</dbReference>
<accession>A0A7D8V5K1</accession>
<dbReference type="InterPro" id="IPR001680">
    <property type="entry name" value="WD40_rpt"/>
</dbReference>
<dbReference type="SUPFAM" id="SSF50978">
    <property type="entry name" value="WD40 repeat-like"/>
    <property type="match status" value="1"/>
</dbReference>
<keyword evidence="3 7" id="KW-0853">WD repeat</keyword>
<dbReference type="Pfam" id="PF00400">
    <property type="entry name" value="WD40"/>
    <property type="match status" value="2"/>
</dbReference>
<keyword evidence="5 6" id="KW-0539">Nucleus</keyword>
<feature type="repeat" description="WD" evidence="7">
    <location>
        <begin position="359"/>
        <end position="381"/>
    </location>
</feature>
<gene>
    <name evidence="6" type="primary">YTM1</name>
    <name evidence="10" type="ORF">VHUM_00051</name>
</gene>
<dbReference type="AlphaFoldDB" id="A0A7D8V5K1"/>
<dbReference type="EMBL" id="QKWK01000001">
    <property type="protein sequence ID" value="TXT15548.1"/>
    <property type="molecule type" value="Genomic_DNA"/>
</dbReference>
<dbReference type="GO" id="GO:0000463">
    <property type="term" value="P:maturation of LSU-rRNA from tricistronic rRNA transcript (SSU-rRNA, 5.8S rRNA, LSU-rRNA)"/>
    <property type="evidence" value="ECO:0007669"/>
    <property type="project" value="UniProtKB-UniRule"/>
</dbReference>
<dbReference type="HAMAP" id="MF_03029">
    <property type="entry name" value="WDR12"/>
    <property type="match status" value="1"/>
</dbReference>
<dbReference type="GO" id="GO:0030687">
    <property type="term" value="C:preribosome, large subunit precursor"/>
    <property type="evidence" value="ECO:0007669"/>
    <property type="project" value="UniProtKB-UniRule"/>
</dbReference>
<comment type="function">
    <text evidence="6">Component of the NOP7 complex, which is required for maturation of the 25S and 5.8S ribosomal RNAs and formation of the 60S ribosome.</text>
</comment>
<dbReference type="PANTHER" id="PTHR19855:SF11">
    <property type="entry name" value="RIBOSOME BIOGENESIS PROTEIN WDR12"/>
    <property type="match status" value="1"/>
</dbReference>
<dbReference type="GO" id="GO:0005654">
    <property type="term" value="C:nucleoplasm"/>
    <property type="evidence" value="ECO:0007669"/>
    <property type="project" value="UniProtKB-SubCell"/>
</dbReference>
<dbReference type="Pfam" id="PF08154">
    <property type="entry name" value="NLE"/>
    <property type="match status" value="1"/>
</dbReference>
<evidence type="ECO:0000256" key="4">
    <source>
        <dbReference type="ARBA" id="ARBA00022737"/>
    </source>
</evidence>
<comment type="subcellular location">
    <subcellularLocation>
        <location evidence="6">Nucleus</location>
        <location evidence="6">Nucleolus</location>
    </subcellularLocation>
    <subcellularLocation>
        <location evidence="6">Nucleus</location>
        <location evidence="6">Nucleoplasm</location>
    </subcellularLocation>
</comment>
<reference evidence="10 11" key="1">
    <citation type="journal article" date="2019" name="PLoS Genet.">
        <title>Convergent evolution of linked mating-type loci in basidiomycete fungi.</title>
        <authorList>
            <person name="Sun S."/>
            <person name="Coelho M.A."/>
            <person name="Heitman J."/>
            <person name="Nowrousian M."/>
        </authorList>
    </citation>
    <scope>NUCLEOTIDE SEQUENCE [LARGE SCALE GENOMIC DNA]</scope>
    <source>
        <strain evidence="10 11">CBS 4282</strain>
    </source>
</reference>
<evidence type="ECO:0000313" key="10">
    <source>
        <dbReference type="EMBL" id="TXT15548.1"/>
    </source>
</evidence>
<dbReference type="InterPro" id="IPR019775">
    <property type="entry name" value="WD40_repeat_CS"/>
</dbReference>
<dbReference type="PANTHER" id="PTHR19855">
    <property type="entry name" value="WD40 REPEAT PROTEIN 12, 37"/>
    <property type="match status" value="1"/>
</dbReference>
<comment type="subunit">
    <text evidence="6">Component of the NOP7 complex, composed of ERB1, NOP7 and YTM1. Within the NOP7 complex ERB1 appears to interact directly with NOP7 and YTM1. The NOP7 complex also associates with the 66S pre-ribosome.</text>
</comment>
<evidence type="ECO:0000256" key="8">
    <source>
        <dbReference type="SAM" id="MobiDB-lite"/>
    </source>
</evidence>
<proteinExistence type="inferred from homology"/>
<comment type="similarity">
    <text evidence="6">Belongs to the WD repeat WDR12/YTM1 family.</text>
</comment>
<organism evidence="10 11">
    <name type="scientific">Vanrija humicola</name>
    <name type="common">Yeast</name>
    <name type="synonym">Cryptococcus humicola</name>
    <dbReference type="NCBI Taxonomy" id="5417"/>
    <lineage>
        <taxon>Eukaryota</taxon>
        <taxon>Fungi</taxon>
        <taxon>Dikarya</taxon>
        <taxon>Basidiomycota</taxon>
        <taxon>Agaricomycotina</taxon>
        <taxon>Tremellomycetes</taxon>
        <taxon>Trichosporonales</taxon>
        <taxon>Trichosporonaceae</taxon>
        <taxon>Vanrija</taxon>
    </lineage>
</organism>
<dbReference type="InterPro" id="IPR028599">
    <property type="entry name" value="WDR12/Ytm1"/>
</dbReference>
<evidence type="ECO:0000256" key="7">
    <source>
        <dbReference type="PROSITE-ProRule" id="PRU00221"/>
    </source>
</evidence>
<dbReference type="InterPro" id="IPR012972">
    <property type="entry name" value="NLE"/>
</dbReference>
<keyword evidence="4" id="KW-0677">Repeat</keyword>
<keyword evidence="11" id="KW-1185">Reference proteome</keyword>
<dbReference type="PROSITE" id="PS00678">
    <property type="entry name" value="WD_REPEATS_1"/>
    <property type="match status" value="1"/>
</dbReference>
<protein>
    <recommendedName>
        <fullName evidence="6">Ribosome biogenesis protein YTM1</fullName>
    </recommendedName>
</protein>
<dbReference type="InterPro" id="IPR036322">
    <property type="entry name" value="WD40_repeat_dom_sf"/>
</dbReference>
<dbReference type="InterPro" id="IPR015943">
    <property type="entry name" value="WD40/YVTN_repeat-like_dom_sf"/>
</dbReference>
<feature type="region of interest" description="Disordered" evidence="8">
    <location>
        <begin position="244"/>
        <end position="269"/>
    </location>
</feature>
<evidence type="ECO:0000256" key="5">
    <source>
        <dbReference type="ARBA" id="ARBA00023242"/>
    </source>
</evidence>
<dbReference type="Proteomes" id="UP000473826">
    <property type="component" value="Unassembled WGS sequence"/>
</dbReference>
<evidence type="ECO:0000313" key="11">
    <source>
        <dbReference type="Proteomes" id="UP000473826"/>
    </source>
</evidence>
<dbReference type="GO" id="GO:0005730">
    <property type="term" value="C:nucleolus"/>
    <property type="evidence" value="ECO:0007669"/>
    <property type="project" value="UniProtKB-SubCell"/>
</dbReference>
<evidence type="ECO:0000256" key="1">
    <source>
        <dbReference type="ARBA" id="ARBA00022517"/>
    </source>
</evidence>
<evidence type="ECO:0000256" key="6">
    <source>
        <dbReference type="HAMAP-Rule" id="MF_03029"/>
    </source>
</evidence>
<dbReference type="SMART" id="SM00320">
    <property type="entry name" value="WD40"/>
    <property type="match status" value="6"/>
</dbReference>
<evidence type="ECO:0000259" key="9">
    <source>
        <dbReference type="Pfam" id="PF08154"/>
    </source>
</evidence>
<sequence>MSGSNGAAARQIPVNLFTRSDKYAIPQSTYFIPADWRRFQLSELINKVLGHGAESGLAPVPFDFVVDGEVLRGSLDAWVKKNRGDDEETAINVEYLQSVLPPSEVGRWEQDDWVSGLSLARPGHLLVSSYLSNVQVTSLSSSSPLYTLPLPTSLGATSTAWVSPPSVASDILVAAGGVDRAVHVFSLPSLDPDVAASEGATAREVYTLMGHTGPISSVAAAPDGAVLSASWDGLLHLYALPSSEPNEHQVPAEPTSYLPGQKKRRKLEGDAPRVIEGLTDAGVGEGGWRRVPDVVFRGHHGRVGAGIFDREDPARVWSAGWDGSVRGWDAESGAGVVVRQGPSDKALLCLDQFAQTATLAAGSMDRTVTLWDTRQATSLIAATFNLASPVPSIACHPTSPFTFAAATYAGNVQIWDVRSPKHALFSVKRTPKDGERTETKNGKSLGERLLAVAWDGEVLAAGGEDGEVGTWRARGE</sequence>
<dbReference type="GO" id="GO:0000466">
    <property type="term" value="P:maturation of 5.8S rRNA from tricistronic rRNA transcript (SSU-rRNA, 5.8S rRNA, LSU-rRNA)"/>
    <property type="evidence" value="ECO:0007669"/>
    <property type="project" value="UniProtKB-UniRule"/>
</dbReference>
<dbReference type="OrthoDB" id="10251381at2759"/>